<protein>
    <submittedName>
        <fullName evidence="8">Regulator of nonsense transcripts-like protein</fullName>
    </submittedName>
</protein>
<dbReference type="Pfam" id="PF00076">
    <property type="entry name" value="RRM_1"/>
    <property type="match status" value="1"/>
</dbReference>
<feature type="compositionally biased region" description="Basic and acidic residues" evidence="6">
    <location>
        <begin position="229"/>
        <end position="282"/>
    </location>
</feature>
<sequence>MPGQTPQALARRGTHGRPRSANKPARTEGSENASSKAPKDKGPNDKGSEATAKSETAKPARTKPQDEGEKLVVRRLPPGMTEAEFITILGPEWELSKGKVDWFSYAQGKVSKDPSKPSRPSRAYIHVMRKDDIMPLSEAVRSKTWEDAEGTFTSPCLIAPPAVEFCIHKKIPSNKRRTDTRQGTIDQDPEFMAFLESLANPTQPKDIEAEDEDADKPEPKVSTTPLIEYLKEKKANKSKDGSKKNSKSADGKGKGGSKDDESSKKKGKGSKEDKTDKPKEAIKILTKKAATEQAAEAAKNAASQISASNSGSTADAPKSRRANIAAAARILQRDLGLSPGSAHRRARQDAAKADAEAKTDAKPQAGKDAAPTAGSSTTASERPASPAPSDAGSQTSKAKSQSGRRNRGGKNADKGKNSETSSSQAPTASNPPVILKKKTEGEDSQSAAAVAPEPTRSEQANTSSAPQNTARSTGGKSQGQKKPASVSPDATRAFVKHANASQGVTDAALREALERFGSVTSVEIDKRKGFAYVDFVDHEGLVKAISGSPVTVGQSSVQVLERKEKKPANQASGGASGGGSSTAEKSEKSSGRGRRGRGGGGGKNAANDKNQSAAPAKGGGG</sequence>
<dbReference type="Pfam" id="PF03467">
    <property type="entry name" value="Smg4_UPF3"/>
    <property type="match status" value="1"/>
</dbReference>
<keyword evidence="3" id="KW-0866">Nonsense-mediated mRNA decay</keyword>
<gene>
    <name evidence="8" type="ORF">ACRE_024650</name>
</gene>
<organism evidence="8 9">
    <name type="scientific">Hapsidospora chrysogenum (strain ATCC 11550 / CBS 779.69 / DSM 880 / IAM 14645 / JCM 23072 / IMI 49137)</name>
    <name type="common">Acremonium chrysogenum</name>
    <dbReference type="NCBI Taxonomy" id="857340"/>
    <lineage>
        <taxon>Eukaryota</taxon>
        <taxon>Fungi</taxon>
        <taxon>Dikarya</taxon>
        <taxon>Ascomycota</taxon>
        <taxon>Pezizomycotina</taxon>
        <taxon>Sordariomycetes</taxon>
        <taxon>Hypocreomycetidae</taxon>
        <taxon>Hypocreales</taxon>
        <taxon>Bionectriaceae</taxon>
        <taxon>Hapsidospora</taxon>
    </lineage>
</organism>
<feature type="region of interest" description="Disordered" evidence="6">
    <location>
        <begin position="172"/>
        <end position="501"/>
    </location>
</feature>
<evidence type="ECO:0000256" key="4">
    <source>
        <dbReference type="ARBA" id="ARBA00023242"/>
    </source>
</evidence>
<name>A0A086TBJ0_HAPC1</name>
<feature type="compositionally biased region" description="Basic and acidic residues" evidence="6">
    <location>
        <begin position="55"/>
        <end position="72"/>
    </location>
</feature>
<feature type="region of interest" description="Disordered" evidence="6">
    <location>
        <begin position="547"/>
        <end position="621"/>
    </location>
</feature>
<dbReference type="AlphaFoldDB" id="A0A086TBJ0"/>
<dbReference type="PANTHER" id="PTHR13112">
    <property type="entry name" value="UPF3 REGULATOR OF NONSENSE TRANSCRIPTS-LIKE PROTEIN"/>
    <property type="match status" value="1"/>
</dbReference>
<dbReference type="GO" id="GO:0045727">
    <property type="term" value="P:positive regulation of translation"/>
    <property type="evidence" value="ECO:0007669"/>
    <property type="project" value="TreeGrafter"/>
</dbReference>
<dbReference type="GO" id="GO:0005737">
    <property type="term" value="C:cytoplasm"/>
    <property type="evidence" value="ECO:0007669"/>
    <property type="project" value="TreeGrafter"/>
</dbReference>
<dbReference type="Proteomes" id="UP000029964">
    <property type="component" value="Unassembled WGS sequence"/>
</dbReference>
<dbReference type="PROSITE" id="PS50102">
    <property type="entry name" value="RRM"/>
    <property type="match status" value="1"/>
</dbReference>
<dbReference type="InterPro" id="IPR039722">
    <property type="entry name" value="Upf3"/>
</dbReference>
<evidence type="ECO:0000256" key="6">
    <source>
        <dbReference type="SAM" id="MobiDB-lite"/>
    </source>
</evidence>
<evidence type="ECO:0000313" key="8">
    <source>
        <dbReference type="EMBL" id="KFH46722.1"/>
    </source>
</evidence>
<feature type="compositionally biased region" description="Polar residues" evidence="6">
    <location>
        <begin position="418"/>
        <end position="430"/>
    </location>
</feature>
<feature type="compositionally biased region" description="Polar residues" evidence="6">
    <location>
        <begin position="548"/>
        <end position="558"/>
    </location>
</feature>
<keyword evidence="4" id="KW-0539">Nucleus</keyword>
<dbReference type="InterPro" id="IPR012677">
    <property type="entry name" value="Nucleotide-bd_a/b_plait_sf"/>
</dbReference>
<dbReference type="SMART" id="SM00360">
    <property type="entry name" value="RRM"/>
    <property type="match status" value="1"/>
</dbReference>
<dbReference type="FunFam" id="3.30.70.330:FF:000637">
    <property type="entry name" value="Nonsense-mediated mRNA decay protein Upf3, putative"/>
    <property type="match status" value="1"/>
</dbReference>
<keyword evidence="5" id="KW-0694">RNA-binding</keyword>
<comment type="subcellular location">
    <subcellularLocation>
        <location evidence="1">Nucleus</location>
    </subcellularLocation>
</comment>
<dbReference type="InterPro" id="IPR005120">
    <property type="entry name" value="UPF3_dom"/>
</dbReference>
<evidence type="ECO:0000256" key="1">
    <source>
        <dbReference type="ARBA" id="ARBA00004123"/>
    </source>
</evidence>
<feature type="compositionally biased region" description="Polar residues" evidence="6">
    <location>
        <begin position="391"/>
        <end position="401"/>
    </location>
</feature>
<feature type="compositionally biased region" description="Low complexity" evidence="6">
    <location>
        <begin position="291"/>
        <end position="314"/>
    </location>
</feature>
<feature type="compositionally biased region" description="Basic and acidic residues" evidence="6">
    <location>
        <begin position="37"/>
        <end position="48"/>
    </location>
</feature>
<accession>A0A086TBJ0</accession>
<keyword evidence="9" id="KW-1185">Reference proteome</keyword>
<feature type="compositionally biased region" description="Basic and acidic residues" evidence="6">
    <location>
        <begin position="347"/>
        <end position="361"/>
    </location>
</feature>
<dbReference type="InterPro" id="IPR000504">
    <property type="entry name" value="RRM_dom"/>
</dbReference>
<dbReference type="SUPFAM" id="SSF54928">
    <property type="entry name" value="RNA-binding domain, RBD"/>
    <property type="match status" value="2"/>
</dbReference>
<feature type="compositionally biased region" description="Polar residues" evidence="6">
    <location>
        <begin position="457"/>
        <end position="480"/>
    </location>
</feature>
<feature type="region of interest" description="Disordered" evidence="6">
    <location>
        <begin position="1"/>
        <end position="77"/>
    </location>
</feature>
<dbReference type="GO" id="GO:0005730">
    <property type="term" value="C:nucleolus"/>
    <property type="evidence" value="ECO:0007669"/>
    <property type="project" value="TreeGrafter"/>
</dbReference>
<dbReference type="CDD" id="cd00590">
    <property type="entry name" value="RRM_SF"/>
    <property type="match status" value="1"/>
</dbReference>
<dbReference type="GO" id="GO:0000184">
    <property type="term" value="P:nuclear-transcribed mRNA catabolic process, nonsense-mediated decay"/>
    <property type="evidence" value="ECO:0007669"/>
    <property type="project" value="UniProtKB-KW"/>
</dbReference>
<reference evidence="9" key="1">
    <citation type="journal article" date="2014" name="Genome Announc.">
        <title>Genome sequence and annotation of Acremonium chrysogenum, producer of the beta-lactam antibiotic cephalosporin C.</title>
        <authorList>
            <person name="Terfehr D."/>
            <person name="Dahlmann T.A."/>
            <person name="Specht T."/>
            <person name="Zadra I."/>
            <person name="Kuernsteiner H."/>
            <person name="Kueck U."/>
        </authorList>
    </citation>
    <scope>NUCLEOTIDE SEQUENCE [LARGE SCALE GENOMIC DNA]</scope>
    <source>
        <strain evidence="9">ATCC 11550 / CBS 779.69 / DSM 880 / IAM 14645 / JCM 23072 / IMI 49137</strain>
    </source>
</reference>
<dbReference type="InterPro" id="IPR035979">
    <property type="entry name" value="RBD_domain_sf"/>
</dbReference>
<dbReference type="STRING" id="857340.A0A086TBJ0"/>
<feature type="domain" description="RRM" evidence="7">
    <location>
        <begin position="491"/>
        <end position="564"/>
    </location>
</feature>
<dbReference type="GO" id="GO:0003729">
    <property type="term" value="F:mRNA binding"/>
    <property type="evidence" value="ECO:0007669"/>
    <property type="project" value="TreeGrafter"/>
</dbReference>
<dbReference type="PANTHER" id="PTHR13112:SF0">
    <property type="entry name" value="FI21285P1"/>
    <property type="match status" value="1"/>
</dbReference>
<comment type="caution">
    <text evidence="8">The sequence shown here is derived from an EMBL/GenBank/DDBJ whole genome shotgun (WGS) entry which is preliminary data.</text>
</comment>
<evidence type="ECO:0000256" key="3">
    <source>
        <dbReference type="ARBA" id="ARBA00023161"/>
    </source>
</evidence>
<dbReference type="Gene3D" id="3.30.70.330">
    <property type="match status" value="2"/>
</dbReference>
<evidence type="ECO:0000313" key="9">
    <source>
        <dbReference type="Proteomes" id="UP000029964"/>
    </source>
</evidence>
<comment type="similarity">
    <text evidence="2">Belongs to the RENT3 family.</text>
</comment>
<dbReference type="OrthoDB" id="18087at2759"/>
<dbReference type="EMBL" id="JPKY01000016">
    <property type="protein sequence ID" value="KFH46722.1"/>
    <property type="molecule type" value="Genomic_DNA"/>
</dbReference>
<dbReference type="CDD" id="cd12455">
    <property type="entry name" value="RRM_like_Smg4_UPF3"/>
    <property type="match status" value="1"/>
</dbReference>
<evidence type="ECO:0000256" key="2">
    <source>
        <dbReference type="ARBA" id="ARBA00005991"/>
    </source>
</evidence>
<feature type="compositionally biased region" description="Low complexity" evidence="6">
    <location>
        <begin position="369"/>
        <end position="380"/>
    </location>
</feature>
<proteinExistence type="inferred from homology"/>
<dbReference type="HOGENOM" id="CLU_018549_0_0_1"/>
<evidence type="ECO:0000256" key="5">
    <source>
        <dbReference type="PROSITE-ProRule" id="PRU00176"/>
    </source>
</evidence>
<evidence type="ECO:0000259" key="7">
    <source>
        <dbReference type="PROSITE" id="PS50102"/>
    </source>
</evidence>